<dbReference type="Pfam" id="PF01797">
    <property type="entry name" value="Y1_Tnp"/>
    <property type="match status" value="1"/>
</dbReference>
<dbReference type="Gene3D" id="3.30.70.1290">
    <property type="entry name" value="Transposase IS200-like"/>
    <property type="match status" value="1"/>
</dbReference>
<comment type="caution">
    <text evidence="2">The sequence shown here is derived from an EMBL/GenBank/DDBJ whole genome shotgun (WGS) entry which is preliminary data.</text>
</comment>
<evidence type="ECO:0000313" key="3">
    <source>
        <dbReference type="Proteomes" id="UP001287059"/>
    </source>
</evidence>
<sequence length="117" mass="13532">MILLHRVPRRGIWFVGLLRETAQAHEMVVHAESINRDHVDMLVSIPPSLSVSRAAQYLKGRSSHKLLSEFGILRKRYWGQHLWARGYGRRRAGTLPTRFGLSISRTRRRRSLTTTST</sequence>
<dbReference type="SUPFAM" id="SSF143422">
    <property type="entry name" value="Transposase IS200-like"/>
    <property type="match status" value="1"/>
</dbReference>
<dbReference type="EMBL" id="JAVIIW010000025">
    <property type="protein sequence ID" value="MDX8480891.1"/>
    <property type="molecule type" value="Genomic_DNA"/>
</dbReference>
<dbReference type="InterPro" id="IPR036515">
    <property type="entry name" value="Transposase_17_sf"/>
</dbReference>
<protein>
    <submittedName>
        <fullName evidence="2">IS200/IS605 family transposase</fullName>
    </submittedName>
</protein>
<dbReference type="SMART" id="SM01321">
    <property type="entry name" value="Y1_Tnp"/>
    <property type="match status" value="1"/>
</dbReference>
<dbReference type="Proteomes" id="UP001287059">
    <property type="component" value="Unassembled WGS sequence"/>
</dbReference>
<evidence type="ECO:0000259" key="1">
    <source>
        <dbReference type="SMART" id="SM01321"/>
    </source>
</evidence>
<proteinExistence type="predicted"/>
<dbReference type="NCBIfam" id="NF033573">
    <property type="entry name" value="transpos_IS200"/>
    <property type="match status" value="1"/>
</dbReference>
<organism evidence="2 3">
    <name type="scientific">Mesorhizobium album</name>
    <dbReference type="NCBI Taxonomy" id="3072314"/>
    <lineage>
        <taxon>Bacteria</taxon>
        <taxon>Pseudomonadati</taxon>
        <taxon>Pseudomonadota</taxon>
        <taxon>Alphaproteobacteria</taxon>
        <taxon>Hyphomicrobiales</taxon>
        <taxon>Phyllobacteriaceae</taxon>
        <taxon>Mesorhizobium</taxon>
    </lineage>
</organism>
<evidence type="ECO:0000313" key="2">
    <source>
        <dbReference type="EMBL" id="MDX8480891.1"/>
    </source>
</evidence>
<feature type="domain" description="Transposase IS200-like" evidence="1">
    <location>
        <begin position="7"/>
        <end position="99"/>
    </location>
</feature>
<name>A0ABU4Y2F9_9HYPH</name>
<keyword evidence="3" id="KW-1185">Reference proteome</keyword>
<dbReference type="PANTHER" id="PTHR33360">
    <property type="entry name" value="TRANSPOSASE FOR INSERTION SEQUENCE ELEMENT IS200"/>
    <property type="match status" value="1"/>
</dbReference>
<dbReference type="InterPro" id="IPR002686">
    <property type="entry name" value="Transposase_17"/>
</dbReference>
<dbReference type="PANTHER" id="PTHR33360:SF2">
    <property type="entry name" value="TRANSPOSASE FOR INSERTION SEQUENCE ELEMENT IS200"/>
    <property type="match status" value="1"/>
</dbReference>
<reference evidence="2 3" key="1">
    <citation type="submission" date="2023-08" db="EMBL/GenBank/DDBJ databases">
        <title>Implementing the SeqCode for naming new Mesorhizobium species isolated from Vachellia karroo root nodules.</title>
        <authorList>
            <person name="Van Lill M."/>
        </authorList>
    </citation>
    <scope>NUCLEOTIDE SEQUENCE [LARGE SCALE GENOMIC DNA]</scope>
    <source>
        <strain evidence="2 3">VK24D</strain>
    </source>
</reference>
<gene>
    <name evidence="2" type="primary">tnpA</name>
    <name evidence="2" type="ORF">RFN28_20885</name>
</gene>
<accession>A0ABU4Y2F9</accession>